<keyword evidence="5" id="KW-0804">Transcription</keyword>
<evidence type="ECO:0000256" key="8">
    <source>
        <dbReference type="PROSITE-ProRule" id="PRU01002"/>
    </source>
</evidence>
<evidence type="ECO:0000256" key="2">
    <source>
        <dbReference type="ARBA" id="ARBA00006801"/>
    </source>
</evidence>
<dbReference type="Gene3D" id="2.60.120.650">
    <property type="entry name" value="Cupin"/>
    <property type="match status" value="1"/>
</dbReference>
<keyword evidence="7" id="KW-0862">Zinc</keyword>
<feature type="domain" description="WRC" evidence="12">
    <location>
        <begin position="7"/>
        <end position="51"/>
    </location>
</feature>
<accession>A0ABY9CQD6</accession>
<evidence type="ECO:0000259" key="12">
    <source>
        <dbReference type="PROSITE" id="PS51667"/>
    </source>
</evidence>
<dbReference type="PROSITE" id="PS51184">
    <property type="entry name" value="JMJC"/>
    <property type="match status" value="1"/>
</dbReference>
<dbReference type="Pfam" id="PF10497">
    <property type="entry name" value="zf-4CXXC_R1"/>
    <property type="match status" value="1"/>
</dbReference>
<name>A0ABY9CQD6_VITVI</name>
<evidence type="ECO:0000259" key="10">
    <source>
        <dbReference type="PROSITE" id="PS50089"/>
    </source>
</evidence>
<dbReference type="EMBL" id="CP126657">
    <property type="protein sequence ID" value="WJZ96260.1"/>
    <property type="molecule type" value="Genomic_DNA"/>
</dbReference>
<dbReference type="InterPro" id="IPR018866">
    <property type="entry name" value="Znf-4CXXC_R1"/>
</dbReference>
<evidence type="ECO:0008006" key="15">
    <source>
        <dbReference type="Google" id="ProtNLM"/>
    </source>
</evidence>
<evidence type="ECO:0000256" key="4">
    <source>
        <dbReference type="ARBA" id="ARBA00023015"/>
    </source>
</evidence>
<dbReference type="Pfam" id="PF08879">
    <property type="entry name" value="WRC"/>
    <property type="match status" value="1"/>
</dbReference>
<dbReference type="InterPro" id="IPR014977">
    <property type="entry name" value="WRC_dom"/>
</dbReference>
<comment type="caution">
    <text evidence="8">Lacks conserved residue(s) required for the propagation of feature annotation.</text>
</comment>
<evidence type="ECO:0000256" key="9">
    <source>
        <dbReference type="SAM" id="MobiDB-lite"/>
    </source>
</evidence>
<evidence type="ECO:0000256" key="7">
    <source>
        <dbReference type="PROSITE-ProRule" id="PRU00175"/>
    </source>
</evidence>
<evidence type="ECO:0000313" key="14">
    <source>
        <dbReference type="Proteomes" id="UP001227230"/>
    </source>
</evidence>
<dbReference type="PROSITE" id="PS50089">
    <property type="entry name" value="ZF_RING_2"/>
    <property type="match status" value="1"/>
</dbReference>
<dbReference type="PANTHER" id="PTHR12549">
    <property type="entry name" value="JMJC DOMAIN-CONTAINING HISTONE DEMETHYLATION PROTEIN"/>
    <property type="match status" value="1"/>
</dbReference>
<proteinExistence type="inferred from homology"/>
<feature type="domain" description="JmjC" evidence="11">
    <location>
        <begin position="658"/>
        <end position="977"/>
    </location>
</feature>
<dbReference type="InterPro" id="IPR001841">
    <property type="entry name" value="Znf_RING"/>
</dbReference>
<keyword evidence="14" id="KW-1185">Reference proteome</keyword>
<keyword evidence="6" id="KW-0539">Nucleus</keyword>
<dbReference type="InterPro" id="IPR003347">
    <property type="entry name" value="JmjC_dom"/>
</dbReference>
<protein>
    <recommendedName>
        <fullName evidence="15">Lysine-specific demethylase JMJ25</fullName>
    </recommendedName>
</protein>
<evidence type="ECO:0000256" key="3">
    <source>
        <dbReference type="ARBA" id="ARBA00022723"/>
    </source>
</evidence>
<dbReference type="PANTHER" id="PTHR12549:SF42">
    <property type="entry name" value="LYSINE-SPECIFIC DEMETHYLASE JMJ28"/>
    <property type="match status" value="1"/>
</dbReference>
<dbReference type="Proteomes" id="UP001227230">
    <property type="component" value="Chromosome 10"/>
</dbReference>
<organism evidence="13 14">
    <name type="scientific">Vitis vinifera</name>
    <name type="common">Grape</name>
    <dbReference type="NCBI Taxonomy" id="29760"/>
    <lineage>
        <taxon>Eukaryota</taxon>
        <taxon>Viridiplantae</taxon>
        <taxon>Streptophyta</taxon>
        <taxon>Embryophyta</taxon>
        <taxon>Tracheophyta</taxon>
        <taxon>Spermatophyta</taxon>
        <taxon>Magnoliopsida</taxon>
        <taxon>eudicotyledons</taxon>
        <taxon>Gunneridae</taxon>
        <taxon>Pentapetalae</taxon>
        <taxon>rosids</taxon>
        <taxon>Vitales</taxon>
        <taxon>Vitaceae</taxon>
        <taxon>Viteae</taxon>
        <taxon>Vitis</taxon>
    </lineage>
</organism>
<feature type="region of interest" description="Disordered" evidence="9">
    <location>
        <begin position="44"/>
        <end position="71"/>
    </location>
</feature>
<dbReference type="InterPro" id="IPR045109">
    <property type="entry name" value="LSDs-like"/>
</dbReference>
<keyword evidence="4" id="KW-0805">Transcription regulation</keyword>
<feature type="domain" description="RING-type" evidence="10">
    <location>
        <begin position="219"/>
        <end position="266"/>
    </location>
</feature>
<dbReference type="PROSITE" id="PS51667">
    <property type="entry name" value="WRC"/>
    <property type="match status" value="1"/>
</dbReference>
<evidence type="ECO:0000256" key="5">
    <source>
        <dbReference type="ARBA" id="ARBA00023163"/>
    </source>
</evidence>
<keyword evidence="3" id="KW-0479">Metal-binding</keyword>
<comment type="similarity">
    <text evidence="2">Belongs to the JARID1 histone demethylase family.</text>
</comment>
<dbReference type="Pfam" id="PF02373">
    <property type="entry name" value="JmjC"/>
    <property type="match status" value="1"/>
</dbReference>
<evidence type="ECO:0000256" key="6">
    <source>
        <dbReference type="ARBA" id="ARBA00023242"/>
    </source>
</evidence>
<evidence type="ECO:0000259" key="11">
    <source>
        <dbReference type="PROSITE" id="PS51184"/>
    </source>
</evidence>
<keyword evidence="7" id="KW-0863">Zinc-finger</keyword>
<gene>
    <name evidence="13" type="ORF">VitviT2T_014962</name>
</gene>
<sequence>MEEEEALPDHLRCKRTDGRQWRCTRRVMENKKLCELHYLQGRHRQNKEKVPGSLKLQRKKRNKTVNQDCESRNPEIRAKRAAKLAKPMKRRGSVRVSEALDKALKKMKLKKGDLQLELIRVFLQRQVERRKMRRLIQNIEGELVRELPNGLMAISQAPLQHHIDNAGSQIKLGVDLGSDSGPQRCFRSKNIEPLPIGSLQVVPYGRNVRNLKIVRGKKCHLCRKRKRHSQSMIKCSSCLKEYFCMDCIKQRYFDIQDVRMACPVCRGTCSCKACLINQSKDVECKDFLRDQSRVEKILQLHYLICMLLPVLEQINQDQRIELEIEAKIRGELPSEVLIQQVEFGHNKQSICNNCKTSIVDFHRSCPHCSYNLCLTCCSEFFRGVFPGGNKSYISKYYNRWKAYLCDDQALQEMKQLTSVGSTRLASCTSFHQWKACNDDGSISCPPTEFGGCGDGHLDLRCVFPSSWTKQLEISAEEIVCSYEFPEILDVSSPCSLCIGMDHEIGKIKELQEAANREDSNDNFLYYPTVQGLHDDNLEHFQKHWGRGHPIIVRNVLQGMSDLSWDPIVMFCTYLERSSAKSENDKKAVKATSCLDWCEVEIDIKQFFLGSLEGRKHTNAWQEKLKLMGWLSSHLFQEQFPAHYDEIIHSLPLQEYMNPKSGLLNLAVKLPHEYPKPDLGPCIYISYGSCEELLLADSVTRLSYESYDVVNILAYATDVPISTEKLSKIRKLLKKHKAQDHSKPTRIAIDLKAASQVNRASSLFSQNMDEARLQDRTRERPLLCNGVSTVPWFSAARHDTCDVSVQEGNIASGEELNSESDSEAAKLSCGTSKNSTKSGGYQKLCQEHMKSSNCLGRKLVANSCGAQWDVFRRQDVPKLLEYLREHSNEFGHIYGLSKHVVHPILDKSFFLDANHKMQLKEKFKIEPWTFEQHLGEAVMIPAGCPYQIRNLKSCVNVVLDFISPENVSESIRMIDELRLLPQDHKAKEDNLEVKKMTLYSINTAIKEIQNLTCAETRIELKD</sequence>
<dbReference type="SMART" id="SM00558">
    <property type="entry name" value="JmjC"/>
    <property type="match status" value="1"/>
</dbReference>
<evidence type="ECO:0000313" key="13">
    <source>
        <dbReference type="EMBL" id="WJZ96260.1"/>
    </source>
</evidence>
<reference evidence="13 14" key="1">
    <citation type="journal article" date="2023" name="Hortic Res">
        <title>The complete reference genome for grapevine (Vitis vinifera L.) genetics and breeding.</title>
        <authorList>
            <person name="Shi X."/>
            <person name="Cao S."/>
            <person name="Wang X."/>
            <person name="Huang S."/>
            <person name="Wang Y."/>
            <person name="Liu Z."/>
            <person name="Liu W."/>
            <person name="Leng X."/>
            <person name="Peng Y."/>
            <person name="Wang N."/>
            <person name="Wang Y."/>
            <person name="Ma Z."/>
            <person name="Xu X."/>
            <person name="Zhang F."/>
            <person name="Xue H."/>
            <person name="Zhong H."/>
            <person name="Wang Y."/>
            <person name="Zhang K."/>
            <person name="Velt A."/>
            <person name="Avia K."/>
            <person name="Holtgrawe D."/>
            <person name="Grimplet J."/>
            <person name="Matus J.T."/>
            <person name="Ware D."/>
            <person name="Wu X."/>
            <person name="Wang H."/>
            <person name="Liu C."/>
            <person name="Fang Y."/>
            <person name="Rustenholz C."/>
            <person name="Cheng Z."/>
            <person name="Xiao H."/>
            <person name="Zhou Y."/>
        </authorList>
    </citation>
    <scope>NUCLEOTIDE SEQUENCE [LARGE SCALE GENOMIC DNA]</scope>
    <source>
        <strain evidence="14">cv. Pinot noir / PN40024</strain>
        <tissue evidence="13">Leaf</tissue>
    </source>
</reference>
<dbReference type="SUPFAM" id="SSF51197">
    <property type="entry name" value="Clavaminate synthase-like"/>
    <property type="match status" value="1"/>
</dbReference>
<comment type="subcellular location">
    <subcellularLocation>
        <location evidence="1">Nucleus</location>
    </subcellularLocation>
</comment>
<evidence type="ECO:0000256" key="1">
    <source>
        <dbReference type="ARBA" id="ARBA00004123"/>
    </source>
</evidence>